<name>A0ABN2N0X0_9MICO</name>
<dbReference type="EMBL" id="BAAANK010000012">
    <property type="protein sequence ID" value="GAA1845763.1"/>
    <property type="molecule type" value="Genomic_DNA"/>
</dbReference>
<comment type="caution">
    <text evidence="2">The sequence shown here is derived from an EMBL/GenBank/DDBJ whole genome shotgun (WGS) entry which is preliminary data.</text>
</comment>
<keyword evidence="1" id="KW-0472">Membrane</keyword>
<sequence length="89" mass="9670">MDDQGAKPSLIMQRMAIERVRIFGIGLLGLSIVGTVFGVVQLIAGGGWIFVLQLVIGAVLIGFASWQLRTARQRLSEFEARNGRDAGKQ</sequence>
<organism evidence="2 3">
    <name type="scientific">Agromyces salentinus</name>
    <dbReference type="NCBI Taxonomy" id="269421"/>
    <lineage>
        <taxon>Bacteria</taxon>
        <taxon>Bacillati</taxon>
        <taxon>Actinomycetota</taxon>
        <taxon>Actinomycetes</taxon>
        <taxon>Micrococcales</taxon>
        <taxon>Microbacteriaceae</taxon>
        <taxon>Agromyces</taxon>
    </lineage>
</organism>
<feature type="transmembrane region" description="Helical" evidence="1">
    <location>
        <begin position="20"/>
        <end position="40"/>
    </location>
</feature>
<accession>A0ABN2N0X0</accession>
<gene>
    <name evidence="2" type="ORF">GCM10009750_35080</name>
</gene>
<evidence type="ECO:0008006" key="4">
    <source>
        <dbReference type="Google" id="ProtNLM"/>
    </source>
</evidence>
<keyword evidence="3" id="KW-1185">Reference proteome</keyword>
<keyword evidence="1" id="KW-1133">Transmembrane helix</keyword>
<protein>
    <recommendedName>
        <fullName evidence="4">DUF4229 domain-containing protein</fullName>
    </recommendedName>
</protein>
<evidence type="ECO:0000256" key="1">
    <source>
        <dbReference type="SAM" id="Phobius"/>
    </source>
</evidence>
<dbReference type="Proteomes" id="UP001501746">
    <property type="component" value="Unassembled WGS sequence"/>
</dbReference>
<dbReference type="RefSeq" id="WP_157428433.1">
    <property type="nucleotide sequence ID" value="NZ_BAAANK010000012.1"/>
</dbReference>
<reference evidence="2 3" key="1">
    <citation type="journal article" date="2019" name="Int. J. Syst. Evol. Microbiol.">
        <title>The Global Catalogue of Microorganisms (GCM) 10K type strain sequencing project: providing services to taxonomists for standard genome sequencing and annotation.</title>
        <authorList>
            <consortium name="The Broad Institute Genomics Platform"/>
            <consortium name="The Broad Institute Genome Sequencing Center for Infectious Disease"/>
            <person name="Wu L."/>
            <person name="Ma J."/>
        </authorList>
    </citation>
    <scope>NUCLEOTIDE SEQUENCE [LARGE SCALE GENOMIC DNA]</scope>
    <source>
        <strain evidence="2 3">JCM 14323</strain>
    </source>
</reference>
<evidence type="ECO:0000313" key="2">
    <source>
        <dbReference type="EMBL" id="GAA1845763.1"/>
    </source>
</evidence>
<feature type="transmembrane region" description="Helical" evidence="1">
    <location>
        <begin position="46"/>
        <end position="66"/>
    </location>
</feature>
<keyword evidence="1" id="KW-0812">Transmembrane</keyword>
<proteinExistence type="predicted"/>
<evidence type="ECO:0000313" key="3">
    <source>
        <dbReference type="Proteomes" id="UP001501746"/>
    </source>
</evidence>